<evidence type="ECO:0000256" key="1">
    <source>
        <dbReference type="ARBA" id="ARBA00022448"/>
    </source>
</evidence>
<dbReference type="SMART" id="SM00382">
    <property type="entry name" value="AAA"/>
    <property type="match status" value="1"/>
</dbReference>
<organism evidence="5 6">
    <name type="scientific">Gallibacter intestinalis</name>
    <dbReference type="NCBI Taxonomy" id="2779356"/>
    <lineage>
        <taxon>Bacteria</taxon>
        <taxon>Bacillati</taxon>
        <taxon>Bacillota</taxon>
        <taxon>Clostridia</taxon>
        <taxon>Eubacteriales</taxon>
        <taxon>Eubacteriaceae</taxon>
        <taxon>Gallibacter</taxon>
    </lineage>
</organism>
<keyword evidence="2" id="KW-0547">Nucleotide-binding</keyword>
<dbReference type="InterPro" id="IPR003593">
    <property type="entry name" value="AAA+_ATPase"/>
</dbReference>
<proteinExistence type="predicted"/>
<dbReference type="PANTHER" id="PTHR42939:SF3">
    <property type="entry name" value="ABC TRANSPORTER ATP-BINDING COMPONENT"/>
    <property type="match status" value="1"/>
</dbReference>
<dbReference type="InterPro" id="IPR017871">
    <property type="entry name" value="ABC_transporter-like_CS"/>
</dbReference>
<comment type="caution">
    <text evidence="5">The sequence shown here is derived from an EMBL/GenBank/DDBJ whole genome shotgun (WGS) entry which is preliminary data.</text>
</comment>
<dbReference type="SUPFAM" id="SSF52540">
    <property type="entry name" value="P-loop containing nucleoside triphosphate hydrolases"/>
    <property type="match status" value="1"/>
</dbReference>
<keyword evidence="3 5" id="KW-0067">ATP-binding</keyword>
<dbReference type="Proteomes" id="UP001516588">
    <property type="component" value="Unassembled WGS sequence"/>
</dbReference>
<dbReference type="CDD" id="cd03230">
    <property type="entry name" value="ABC_DR_subfamily_A"/>
    <property type="match status" value="1"/>
</dbReference>
<dbReference type="Pfam" id="PF00005">
    <property type="entry name" value="ABC_tran"/>
    <property type="match status" value="1"/>
</dbReference>
<dbReference type="InterPro" id="IPR003439">
    <property type="entry name" value="ABC_transporter-like_ATP-bd"/>
</dbReference>
<gene>
    <name evidence="5" type="ORF">INF20_04270</name>
</gene>
<name>A0ABR9QXA6_9FIRM</name>
<protein>
    <submittedName>
        <fullName evidence="5">ABC transporter ATP-binding protein</fullName>
    </submittedName>
</protein>
<dbReference type="GO" id="GO:0005524">
    <property type="term" value="F:ATP binding"/>
    <property type="evidence" value="ECO:0007669"/>
    <property type="project" value="UniProtKB-KW"/>
</dbReference>
<dbReference type="PANTHER" id="PTHR42939">
    <property type="entry name" value="ABC TRANSPORTER ATP-BINDING PROTEIN ALBC-RELATED"/>
    <property type="match status" value="1"/>
</dbReference>
<evidence type="ECO:0000313" key="5">
    <source>
        <dbReference type="EMBL" id="MBE5035498.1"/>
    </source>
</evidence>
<dbReference type="PROSITE" id="PS50893">
    <property type="entry name" value="ABC_TRANSPORTER_2"/>
    <property type="match status" value="1"/>
</dbReference>
<evidence type="ECO:0000313" key="6">
    <source>
        <dbReference type="Proteomes" id="UP001516588"/>
    </source>
</evidence>
<dbReference type="Gene3D" id="3.40.50.300">
    <property type="entry name" value="P-loop containing nucleotide triphosphate hydrolases"/>
    <property type="match status" value="1"/>
</dbReference>
<dbReference type="InterPro" id="IPR051782">
    <property type="entry name" value="ABC_Transporter_VariousFunc"/>
</dbReference>
<dbReference type="RefSeq" id="WP_226385144.1">
    <property type="nucleotide sequence ID" value="NZ_JADCKA010000005.1"/>
</dbReference>
<evidence type="ECO:0000256" key="3">
    <source>
        <dbReference type="ARBA" id="ARBA00022840"/>
    </source>
</evidence>
<accession>A0ABR9QXA6</accession>
<evidence type="ECO:0000259" key="4">
    <source>
        <dbReference type="PROSITE" id="PS50893"/>
    </source>
</evidence>
<dbReference type="InterPro" id="IPR027417">
    <property type="entry name" value="P-loop_NTPase"/>
</dbReference>
<keyword evidence="1" id="KW-0813">Transport</keyword>
<dbReference type="PROSITE" id="PS00211">
    <property type="entry name" value="ABC_TRANSPORTER_1"/>
    <property type="match status" value="1"/>
</dbReference>
<keyword evidence="6" id="KW-1185">Reference proteome</keyword>
<dbReference type="EMBL" id="JADCKA010000005">
    <property type="protein sequence ID" value="MBE5035498.1"/>
    <property type="molecule type" value="Genomic_DNA"/>
</dbReference>
<feature type="domain" description="ABC transporter" evidence="4">
    <location>
        <begin position="2"/>
        <end position="226"/>
    </location>
</feature>
<reference evidence="5 6" key="1">
    <citation type="submission" date="2020-10" db="EMBL/GenBank/DDBJ databases">
        <title>ChiBAC.</title>
        <authorList>
            <person name="Zenner C."/>
            <person name="Hitch T.C.A."/>
            <person name="Clavel T."/>
        </authorList>
    </citation>
    <scope>NUCLEOTIDE SEQUENCE [LARGE SCALE GENOMIC DNA]</scope>
    <source>
        <strain evidence="5 6">DSM 108706</strain>
    </source>
</reference>
<sequence length="282" mass="31977">MLKVRGLKKNYGDFCLDVSLEVKKGYITGLIGRNGAGKSTLFKAIMGLVKMDDGDIEVFNDEGFYSEIEKKRMLGAVFSDSGFSQYFKVKEIASLMESMYPKFDKNGFLERCKAWELPLNKSIKKFSSGMIAKLKIIAVTSYGARLLILDEPTAGLDVVARRDMADMIREYMMDGERSVLISSHISGDIEGLCDDVYLIEDGQILLHEETDTIRDGYGILKMTYDQYEKIDKEFLLKIKKEKTGVIALTDRRNYYEENYSGIVIERGNVDDIISLMARGDEK</sequence>
<evidence type="ECO:0000256" key="2">
    <source>
        <dbReference type="ARBA" id="ARBA00022741"/>
    </source>
</evidence>